<evidence type="ECO:0000313" key="1">
    <source>
        <dbReference type="EMBL" id="KAJ2978721.1"/>
    </source>
</evidence>
<reference evidence="1" key="1">
    <citation type="submission" date="2022-10" db="EMBL/GenBank/DDBJ databases">
        <title>Genome Sequence of Xylaria curta.</title>
        <authorList>
            <person name="Buettner E."/>
        </authorList>
    </citation>
    <scope>NUCLEOTIDE SEQUENCE</scope>
    <source>
        <strain evidence="1">Babe10</strain>
    </source>
</reference>
<sequence>MVEDSFRRMEQQQPPRKKKRTSDGTNGGAPVTSTAKPKSKSVSTNTTMVSSATEGRYVDAATSGGTGGSPISAVSPTSVNPFKQPGRRDSHSLPPRNSSQGPRPEYRDVAVQTDPVDGAWFSDDRQTKKAKRRIVSLSKRLLESRHRLRADDSPRRTSVAASPTSVTSALVKMDLDSPTTEQTATPATETISTTATRQDPASTSASEDTPMNDAPLASPSSTKAAPVSELTPPKAAKVKSPELRVQLPPVPAFSSPSAVGSATTPVSAIDGAVQSPFPANNLNGTLVVSPATGAPVHPSPAKKKLSLSDYTKSRMNKAAAAAKSSASLKPPATVIEGAKSPISTDTVMSDSPVNDKSVDS</sequence>
<evidence type="ECO:0000313" key="2">
    <source>
        <dbReference type="Proteomes" id="UP001143856"/>
    </source>
</evidence>
<dbReference type="EMBL" id="JAPDGR010001914">
    <property type="protein sequence ID" value="KAJ2978721.1"/>
    <property type="molecule type" value="Genomic_DNA"/>
</dbReference>
<accession>A0ACC1NIM4</accession>
<protein>
    <submittedName>
        <fullName evidence="1">Uncharacterized protein</fullName>
    </submittedName>
</protein>
<gene>
    <name evidence="1" type="ORF">NUW58_g7407</name>
</gene>
<dbReference type="Proteomes" id="UP001143856">
    <property type="component" value="Unassembled WGS sequence"/>
</dbReference>
<comment type="caution">
    <text evidence="1">The sequence shown here is derived from an EMBL/GenBank/DDBJ whole genome shotgun (WGS) entry which is preliminary data.</text>
</comment>
<name>A0ACC1NIM4_9PEZI</name>
<keyword evidence="2" id="KW-1185">Reference proteome</keyword>
<organism evidence="1 2">
    <name type="scientific">Xylaria curta</name>
    <dbReference type="NCBI Taxonomy" id="42375"/>
    <lineage>
        <taxon>Eukaryota</taxon>
        <taxon>Fungi</taxon>
        <taxon>Dikarya</taxon>
        <taxon>Ascomycota</taxon>
        <taxon>Pezizomycotina</taxon>
        <taxon>Sordariomycetes</taxon>
        <taxon>Xylariomycetidae</taxon>
        <taxon>Xylariales</taxon>
        <taxon>Xylariaceae</taxon>
        <taxon>Xylaria</taxon>
    </lineage>
</organism>
<proteinExistence type="predicted"/>